<accession>A0A7T0LN50</accession>
<gene>
    <name evidence="3" type="ORF">ID810_03465</name>
</gene>
<dbReference type="GO" id="GO:0015074">
    <property type="term" value="P:DNA integration"/>
    <property type="evidence" value="ECO:0007669"/>
    <property type="project" value="InterPro"/>
</dbReference>
<organism evidence="3 4">
    <name type="scientific">Actinomyces respiraculi</name>
    <dbReference type="NCBI Taxonomy" id="2744574"/>
    <lineage>
        <taxon>Bacteria</taxon>
        <taxon>Bacillati</taxon>
        <taxon>Actinomycetota</taxon>
        <taxon>Actinomycetes</taxon>
        <taxon>Actinomycetales</taxon>
        <taxon>Actinomycetaceae</taxon>
        <taxon>Actinomyces</taxon>
    </lineage>
</organism>
<dbReference type="Pfam" id="PF13333">
    <property type="entry name" value="rve_2"/>
    <property type="match status" value="1"/>
</dbReference>
<dbReference type="Pfam" id="PF13276">
    <property type="entry name" value="HTH_21"/>
    <property type="match status" value="1"/>
</dbReference>
<dbReference type="SUPFAM" id="SSF53098">
    <property type="entry name" value="Ribonuclease H-like"/>
    <property type="match status" value="1"/>
</dbReference>
<dbReference type="GO" id="GO:0003676">
    <property type="term" value="F:nucleic acid binding"/>
    <property type="evidence" value="ECO:0007669"/>
    <property type="project" value="InterPro"/>
</dbReference>
<dbReference type="InterPro" id="IPR036397">
    <property type="entry name" value="RNaseH_sf"/>
</dbReference>
<evidence type="ECO:0000313" key="3">
    <source>
        <dbReference type="EMBL" id="QPL06737.1"/>
    </source>
</evidence>
<keyword evidence="4" id="KW-1185">Reference proteome</keyword>
<dbReference type="InterPro" id="IPR012337">
    <property type="entry name" value="RNaseH-like_sf"/>
</dbReference>
<dbReference type="EMBL" id="CP063989">
    <property type="protein sequence ID" value="QPL06737.1"/>
    <property type="molecule type" value="Genomic_DNA"/>
</dbReference>
<dbReference type="PANTHER" id="PTHR46889:SF4">
    <property type="entry name" value="TRANSPOSASE INSO FOR INSERTION SEQUENCE ELEMENT IS911B-RELATED"/>
    <property type="match status" value="1"/>
</dbReference>
<dbReference type="Proteomes" id="UP000594637">
    <property type="component" value="Chromosome"/>
</dbReference>
<comment type="function">
    <text evidence="1">Involved in the transposition of the insertion sequence.</text>
</comment>
<sequence length="244" mass="27716">MLIRHFFDQSQQTYGYRRIHAMLVRNGIEVGPELVRKIMLQEGLVACQPRPRPRTTILATGIQTRPDLVQRDFTAQAPGHKWVGDITYIPTWDGHAYLATVMDCYSRKIIGYAIASHMRTSLVTQALDMATRNCPTEPGHTIFHSDKGSQYTSEEYAQAMARHGIQPSLGRTGSCYDNAAAESFNAALKKELVNRKIYPTRDKAIKDVTHWIETCYNQTRLHSTLGYKTPNEVHNEWYSNQTAA</sequence>
<name>A0A7T0LN50_9ACTO</name>
<dbReference type="AlphaFoldDB" id="A0A7T0LN50"/>
<dbReference type="PANTHER" id="PTHR46889">
    <property type="entry name" value="TRANSPOSASE INSF FOR INSERTION SEQUENCE IS3B-RELATED"/>
    <property type="match status" value="1"/>
</dbReference>
<evidence type="ECO:0000259" key="2">
    <source>
        <dbReference type="PROSITE" id="PS50994"/>
    </source>
</evidence>
<proteinExistence type="predicted"/>
<dbReference type="PROSITE" id="PS50994">
    <property type="entry name" value="INTEGRASE"/>
    <property type="match status" value="1"/>
</dbReference>
<dbReference type="InterPro" id="IPR025948">
    <property type="entry name" value="HTH-like_dom"/>
</dbReference>
<dbReference type="KEGG" id="arep:ID810_03465"/>
<dbReference type="NCBIfam" id="NF033516">
    <property type="entry name" value="transpos_IS3"/>
    <property type="match status" value="1"/>
</dbReference>
<dbReference type="Pfam" id="PF00665">
    <property type="entry name" value="rve"/>
    <property type="match status" value="1"/>
</dbReference>
<dbReference type="InterPro" id="IPR048020">
    <property type="entry name" value="Transpos_IS3"/>
</dbReference>
<evidence type="ECO:0000256" key="1">
    <source>
        <dbReference type="ARBA" id="ARBA00002286"/>
    </source>
</evidence>
<feature type="domain" description="Integrase catalytic" evidence="2">
    <location>
        <begin position="74"/>
        <end position="238"/>
    </location>
</feature>
<protein>
    <submittedName>
        <fullName evidence="3">IS3 family transposase</fullName>
    </submittedName>
</protein>
<dbReference type="InterPro" id="IPR050900">
    <property type="entry name" value="Transposase_IS3/IS150/IS904"/>
</dbReference>
<evidence type="ECO:0000313" key="4">
    <source>
        <dbReference type="Proteomes" id="UP000594637"/>
    </source>
</evidence>
<dbReference type="Gene3D" id="3.30.420.10">
    <property type="entry name" value="Ribonuclease H-like superfamily/Ribonuclease H"/>
    <property type="match status" value="1"/>
</dbReference>
<dbReference type="InterPro" id="IPR001584">
    <property type="entry name" value="Integrase_cat-core"/>
</dbReference>
<reference evidence="3 4" key="1">
    <citation type="submission" date="2020-11" db="EMBL/GenBank/DDBJ databases">
        <title>Actinomyces sp. ZJ750.</title>
        <authorList>
            <person name="Zhou J."/>
        </authorList>
    </citation>
    <scope>NUCLEOTIDE SEQUENCE [LARGE SCALE GENOMIC DNA]</scope>
    <source>
        <strain evidence="3 4">ZJ750</strain>
    </source>
</reference>